<keyword evidence="5" id="KW-1185">Reference proteome</keyword>
<dbReference type="PROSITE" id="PS51165">
    <property type="entry name" value="THUMP"/>
    <property type="match status" value="1"/>
</dbReference>
<dbReference type="InterPro" id="IPR040183">
    <property type="entry name" value="THUMPD1-like"/>
</dbReference>
<evidence type="ECO:0000256" key="1">
    <source>
        <dbReference type="PROSITE-ProRule" id="PRU00529"/>
    </source>
</evidence>
<evidence type="ECO:0000259" key="3">
    <source>
        <dbReference type="PROSITE" id="PS51165"/>
    </source>
</evidence>
<dbReference type="GO" id="GO:0003723">
    <property type="term" value="F:RNA binding"/>
    <property type="evidence" value="ECO:0007669"/>
    <property type="project" value="UniProtKB-UniRule"/>
</dbReference>
<dbReference type="Gene3D" id="3.30.2300.10">
    <property type="entry name" value="THUMP superfamily"/>
    <property type="match status" value="1"/>
</dbReference>
<feature type="compositionally biased region" description="Basic and acidic residues" evidence="2">
    <location>
        <begin position="1"/>
        <end position="18"/>
    </location>
</feature>
<dbReference type="AlphaFoldDB" id="S3CKE1"/>
<feature type="compositionally biased region" description="Polar residues" evidence="2">
    <location>
        <begin position="314"/>
        <end position="326"/>
    </location>
</feature>
<accession>S3CKE1</accession>
<dbReference type="EMBL" id="KE145370">
    <property type="protein sequence ID" value="EPE26992.1"/>
    <property type="molecule type" value="Genomic_DNA"/>
</dbReference>
<dbReference type="Pfam" id="PF02926">
    <property type="entry name" value="THUMP"/>
    <property type="match status" value="1"/>
</dbReference>
<name>S3CKE1_GLAL2</name>
<dbReference type="OrthoDB" id="367221at2759"/>
<feature type="region of interest" description="Disordered" evidence="2">
    <location>
        <begin position="1"/>
        <end position="47"/>
    </location>
</feature>
<dbReference type="KEGG" id="glz:GLAREA_02906"/>
<dbReference type="OMA" id="MNEKACV"/>
<reference evidence="4 5" key="1">
    <citation type="journal article" date="2013" name="BMC Genomics">
        <title>Genomics-driven discovery of the pneumocandin biosynthetic gene cluster in the fungus Glarea lozoyensis.</title>
        <authorList>
            <person name="Chen L."/>
            <person name="Yue Q."/>
            <person name="Zhang X."/>
            <person name="Xiang M."/>
            <person name="Wang C."/>
            <person name="Li S."/>
            <person name="Che Y."/>
            <person name="Ortiz-Lopez F.J."/>
            <person name="Bills G.F."/>
            <person name="Liu X."/>
            <person name="An Z."/>
        </authorList>
    </citation>
    <scope>NUCLEOTIDE SEQUENCE [LARGE SCALE GENOMIC DNA]</scope>
    <source>
        <strain evidence="5">ATCC 20868 / MF5171</strain>
    </source>
</reference>
<evidence type="ECO:0000313" key="5">
    <source>
        <dbReference type="Proteomes" id="UP000016922"/>
    </source>
</evidence>
<dbReference type="InterPro" id="IPR004114">
    <property type="entry name" value="THUMP_dom"/>
</dbReference>
<feature type="domain" description="THUMP" evidence="3">
    <location>
        <begin position="176"/>
        <end position="275"/>
    </location>
</feature>
<evidence type="ECO:0000256" key="2">
    <source>
        <dbReference type="SAM" id="MobiDB-lite"/>
    </source>
</evidence>
<dbReference type="SUPFAM" id="SSF143437">
    <property type="entry name" value="THUMP domain-like"/>
    <property type="match status" value="1"/>
</dbReference>
<dbReference type="FunFam" id="3.30.2300.10:FF:000001">
    <property type="entry name" value="THUMP domain-containing protein 1"/>
    <property type="match status" value="1"/>
</dbReference>
<dbReference type="GeneID" id="19461962"/>
<dbReference type="STRING" id="1116229.S3CKE1"/>
<dbReference type="GO" id="GO:0006400">
    <property type="term" value="P:tRNA modification"/>
    <property type="evidence" value="ECO:0007669"/>
    <property type="project" value="InterPro"/>
</dbReference>
<organism evidence="4 5">
    <name type="scientific">Glarea lozoyensis (strain ATCC 20868 / MF5171)</name>
    <dbReference type="NCBI Taxonomy" id="1116229"/>
    <lineage>
        <taxon>Eukaryota</taxon>
        <taxon>Fungi</taxon>
        <taxon>Dikarya</taxon>
        <taxon>Ascomycota</taxon>
        <taxon>Pezizomycotina</taxon>
        <taxon>Leotiomycetes</taxon>
        <taxon>Helotiales</taxon>
        <taxon>Helotiaceae</taxon>
        <taxon>Glarea</taxon>
    </lineage>
</organism>
<dbReference type="PANTHER" id="PTHR13452:SF10">
    <property type="entry name" value="THUMP DOMAIN-CONTAINING PROTEIN 1"/>
    <property type="match status" value="1"/>
</dbReference>
<dbReference type="eggNOG" id="KOG3943">
    <property type="taxonomic scope" value="Eukaryota"/>
</dbReference>
<evidence type="ECO:0000313" key="4">
    <source>
        <dbReference type="EMBL" id="EPE26992.1"/>
    </source>
</evidence>
<protein>
    <recommendedName>
        <fullName evidence="3">THUMP domain-containing protein</fullName>
    </recommendedName>
</protein>
<gene>
    <name evidence="4" type="ORF">GLAREA_02906</name>
</gene>
<feature type="region of interest" description="Disordered" evidence="2">
    <location>
        <begin position="297"/>
        <end position="326"/>
    </location>
</feature>
<dbReference type="Proteomes" id="UP000016922">
    <property type="component" value="Unassembled WGS sequence"/>
</dbReference>
<keyword evidence="1" id="KW-0694">RNA-binding</keyword>
<dbReference type="CDD" id="cd11717">
    <property type="entry name" value="THUMP_THUMPD1_like"/>
    <property type="match status" value="1"/>
</dbReference>
<dbReference type="RefSeq" id="XP_008086182.1">
    <property type="nucleotide sequence ID" value="XM_008087991.1"/>
</dbReference>
<proteinExistence type="predicted"/>
<dbReference type="PANTHER" id="PTHR13452">
    <property type="entry name" value="THUMP DOMAIN CONTAINING PROTEIN 1-RELATED"/>
    <property type="match status" value="1"/>
</dbReference>
<dbReference type="HOGENOM" id="CLU_039352_2_0_1"/>
<sequence length="326" mass="36428">MAENKRKAPTADDRDRGFKRSKGGPGGTGKWQTPNHKAKSEAFSRGHGTIAPGDAGIWATCARRMEGRATTELKALLYQYAEKFYGLTEEGGDEEDEDLDIEAAIKKETAALTEDKQSTRLFSAVRIDIECVMFFRVQPSIDPVDLCHRIALDISSNPDKKLTRYVNRISPMTLMGKANEKGLEEVTTAVLKPYFQLNGQEEYTESEQEVKNSERPSYTYSIRPTIRNHNTLKRDVVIEKIASSIGDMHKVNLTKPDKVIIVEIYQTVCGMSVVDGDWEDLKRYNLAELYTAPSKKLPASEEVVNQENLKKSEVSTAAGTDSVEPN</sequence>